<evidence type="ECO:0000256" key="12">
    <source>
        <dbReference type="SAM" id="SignalP"/>
    </source>
</evidence>
<evidence type="ECO:0000256" key="5">
    <source>
        <dbReference type="ARBA" id="ARBA00022820"/>
    </source>
</evidence>
<dbReference type="PROSITE" id="PS50240">
    <property type="entry name" value="TRYPSIN_DOM"/>
    <property type="match status" value="1"/>
</dbReference>
<dbReference type="InterPro" id="IPR009003">
    <property type="entry name" value="Peptidase_S1_PA"/>
</dbReference>
<evidence type="ECO:0000256" key="3">
    <source>
        <dbReference type="ARBA" id="ARBA00022729"/>
    </source>
</evidence>
<keyword evidence="7" id="KW-1015">Disulfide bond</keyword>
<keyword evidence="3 12" id="KW-0732">Signal</keyword>
<dbReference type="SMART" id="SM00020">
    <property type="entry name" value="Tryp_SPc"/>
    <property type="match status" value="1"/>
</dbReference>
<organism evidence="14 15">
    <name type="scientific">Homarus americanus</name>
    <name type="common">American lobster</name>
    <dbReference type="NCBI Taxonomy" id="6706"/>
    <lineage>
        <taxon>Eukaryota</taxon>
        <taxon>Metazoa</taxon>
        <taxon>Ecdysozoa</taxon>
        <taxon>Arthropoda</taxon>
        <taxon>Crustacea</taxon>
        <taxon>Multicrustacea</taxon>
        <taxon>Malacostraca</taxon>
        <taxon>Eumalacostraca</taxon>
        <taxon>Eucarida</taxon>
        <taxon>Decapoda</taxon>
        <taxon>Pleocyemata</taxon>
        <taxon>Astacidea</taxon>
        <taxon>Nephropoidea</taxon>
        <taxon>Nephropidae</taxon>
        <taxon>Homarus</taxon>
    </lineage>
</organism>
<proteinExistence type="predicted"/>
<keyword evidence="4 10" id="KW-0378">Hydrolase</keyword>
<gene>
    <name evidence="14" type="primary">Tmprss3-L3</name>
    <name evidence="14" type="ORF">Hamer_G022515</name>
</gene>
<feature type="signal peptide" evidence="12">
    <location>
        <begin position="1"/>
        <end position="19"/>
    </location>
</feature>
<dbReference type="GO" id="GO:0006508">
    <property type="term" value="P:proteolysis"/>
    <property type="evidence" value="ECO:0007669"/>
    <property type="project" value="UniProtKB-KW"/>
</dbReference>
<dbReference type="InterPro" id="IPR001314">
    <property type="entry name" value="Peptidase_S1A"/>
</dbReference>
<dbReference type="AlphaFoldDB" id="A0A8J5NB32"/>
<accession>A0A8J5NB32</accession>
<evidence type="ECO:0000256" key="1">
    <source>
        <dbReference type="ARBA" id="ARBA00022659"/>
    </source>
</evidence>
<dbReference type="EMBL" id="JAHLQT010002395">
    <property type="protein sequence ID" value="KAG7177366.1"/>
    <property type="molecule type" value="Genomic_DNA"/>
</dbReference>
<protein>
    <recommendedName>
        <fullName evidence="9">limulus clotting factor C</fullName>
        <ecNumber evidence="9">3.4.21.84</ecNumber>
    </recommendedName>
</protein>
<keyword evidence="6 10" id="KW-0720">Serine protease</keyword>
<dbReference type="CDD" id="cd00190">
    <property type="entry name" value="Tryp_SPc"/>
    <property type="match status" value="1"/>
</dbReference>
<feature type="domain" description="Peptidase S1" evidence="13">
    <location>
        <begin position="211"/>
        <end position="436"/>
    </location>
</feature>
<dbReference type="GO" id="GO:0004252">
    <property type="term" value="F:serine-type endopeptidase activity"/>
    <property type="evidence" value="ECO:0007669"/>
    <property type="project" value="InterPro"/>
</dbReference>
<keyword evidence="5" id="KW-0353">Hemolymph clotting</keyword>
<evidence type="ECO:0000256" key="4">
    <source>
        <dbReference type="ARBA" id="ARBA00022801"/>
    </source>
</evidence>
<dbReference type="EC" id="3.4.21.84" evidence="9"/>
<dbReference type="Gene3D" id="2.40.10.10">
    <property type="entry name" value="Trypsin-like serine proteases"/>
    <property type="match status" value="1"/>
</dbReference>
<dbReference type="PROSITE" id="PS00134">
    <property type="entry name" value="TRYPSIN_HIS"/>
    <property type="match status" value="1"/>
</dbReference>
<evidence type="ECO:0000259" key="13">
    <source>
        <dbReference type="PROSITE" id="PS50240"/>
    </source>
</evidence>
<dbReference type="FunFam" id="2.40.10.10:FF:000120">
    <property type="entry name" value="Putative serine protease"/>
    <property type="match status" value="1"/>
</dbReference>
<evidence type="ECO:0000313" key="15">
    <source>
        <dbReference type="Proteomes" id="UP000747542"/>
    </source>
</evidence>
<evidence type="ECO:0000256" key="11">
    <source>
        <dbReference type="SAM" id="MobiDB-lite"/>
    </source>
</evidence>
<keyword evidence="14" id="KW-0812">Transmembrane</keyword>
<evidence type="ECO:0000256" key="10">
    <source>
        <dbReference type="RuleBase" id="RU363034"/>
    </source>
</evidence>
<dbReference type="PROSITE" id="PS00135">
    <property type="entry name" value="TRYPSIN_SER"/>
    <property type="match status" value="1"/>
</dbReference>
<dbReference type="GO" id="GO:0042381">
    <property type="term" value="P:hemolymph coagulation"/>
    <property type="evidence" value="ECO:0007669"/>
    <property type="project" value="UniProtKB-KW"/>
</dbReference>
<evidence type="ECO:0000256" key="8">
    <source>
        <dbReference type="ARBA" id="ARBA00052079"/>
    </source>
</evidence>
<dbReference type="PANTHER" id="PTHR24252">
    <property type="entry name" value="ACROSIN-RELATED"/>
    <property type="match status" value="1"/>
</dbReference>
<reference evidence="14" key="1">
    <citation type="journal article" date="2021" name="Sci. Adv.">
        <title>The American lobster genome reveals insights on longevity, neural, and immune adaptations.</title>
        <authorList>
            <person name="Polinski J.M."/>
            <person name="Zimin A.V."/>
            <person name="Clark K.F."/>
            <person name="Kohn A.B."/>
            <person name="Sadowski N."/>
            <person name="Timp W."/>
            <person name="Ptitsyn A."/>
            <person name="Khanna P."/>
            <person name="Romanova D.Y."/>
            <person name="Williams P."/>
            <person name="Greenwood S.J."/>
            <person name="Moroz L.L."/>
            <person name="Walt D.R."/>
            <person name="Bodnar A.G."/>
        </authorList>
    </citation>
    <scope>NUCLEOTIDE SEQUENCE</scope>
    <source>
        <strain evidence="14">GMGI-L3</strain>
    </source>
</reference>
<feature type="compositionally biased region" description="Polar residues" evidence="11">
    <location>
        <begin position="28"/>
        <end position="44"/>
    </location>
</feature>
<comment type="catalytic activity">
    <reaction evidence="8">
        <text>Selective cleavage of 103-Arg-|-Ser-104 and 124-Ile-|-Ile-125 bonds in Limulus clotting factor B to form activated factor B. Cleavage of -Pro-Arg-|-Xaa- bonds in synthetic substrates.</text>
        <dbReference type="EC" id="3.4.21.84"/>
    </reaction>
</comment>
<dbReference type="InterPro" id="IPR001254">
    <property type="entry name" value="Trypsin_dom"/>
</dbReference>
<dbReference type="InterPro" id="IPR018114">
    <property type="entry name" value="TRYPSIN_HIS"/>
</dbReference>
<dbReference type="SUPFAM" id="SSF50494">
    <property type="entry name" value="Trypsin-like serine proteases"/>
    <property type="match status" value="1"/>
</dbReference>
<keyword evidence="2 10" id="KW-0645">Protease</keyword>
<dbReference type="Pfam" id="PF00089">
    <property type="entry name" value="Trypsin"/>
    <property type="match status" value="1"/>
</dbReference>
<evidence type="ECO:0000256" key="2">
    <source>
        <dbReference type="ARBA" id="ARBA00022670"/>
    </source>
</evidence>
<keyword evidence="1" id="KW-0768">Sushi</keyword>
<dbReference type="Proteomes" id="UP000747542">
    <property type="component" value="Unassembled WGS sequence"/>
</dbReference>
<evidence type="ECO:0000256" key="6">
    <source>
        <dbReference type="ARBA" id="ARBA00022825"/>
    </source>
</evidence>
<dbReference type="InterPro" id="IPR043504">
    <property type="entry name" value="Peptidase_S1_PA_chymotrypsin"/>
</dbReference>
<evidence type="ECO:0000313" key="14">
    <source>
        <dbReference type="EMBL" id="KAG7177366.1"/>
    </source>
</evidence>
<keyword evidence="14" id="KW-0472">Membrane</keyword>
<dbReference type="PRINTS" id="PR00722">
    <property type="entry name" value="CHYMOTRYPSIN"/>
</dbReference>
<sequence>MQVTLIIALAFVLAVPALTQVVGGSQNEQDQLDNTSQSPQSVSQVAGALSDNDNNATDEDDDDTETKGEEQLEQGRAKLSSALKCGSKYKLKYGESLLLFSNNNGDQQKCKVKVTGPSASVLAVQCPNFELNPGGCNKEKLVITEDDNGKTIKSKYCTAKWTNNYVAKGNVLQFLHMRKALKGDECSGGYTCEVFPIDANCGMSDVQAPRVIGGQEASEGEYPWMVYHKQGCGGTLIAPQWIVTAAHCYFGLSDPTSFPLTLGKTDLSDNSQDSLVLTPKKVHIHENYNNNNFKNDIALVELNEPVQFSSTIQPMCLALNKNIKRGGKVVATGWGTTKAGTNKYSDILLEVSLDLLSDSKCQNLGNADPSIFICALTQDKDTCQGDSGGPLIAEVGEGQWALVGIVSHGEGCAEVNKPGVYTRVPAYTSWITSKIGSVDC</sequence>
<keyword evidence="15" id="KW-1185">Reference proteome</keyword>
<dbReference type="InterPro" id="IPR033116">
    <property type="entry name" value="TRYPSIN_SER"/>
</dbReference>
<evidence type="ECO:0000256" key="7">
    <source>
        <dbReference type="ARBA" id="ARBA00023157"/>
    </source>
</evidence>
<feature type="chain" id="PRO_5035174511" description="limulus clotting factor C" evidence="12">
    <location>
        <begin position="20"/>
        <end position="440"/>
    </location>
</feature>
<dbReference type="PANTHER" id="PTHR24252:SF7">
    <property type="entry name" value="HYALIN"/>
    <property type="match status" value="1"/>
</dbReference>
<evidence type="ECO:0000256" key="9">
    <source>
        <dbReference type="ARBA" id="ARBA00066707"/>
    </source>
</evidence>
<feature type="region of interest" description="Disordered" evidence="11">
    <location>
        <begin position="28"/>
        <end position="73"/>
    </location>
</feature>
<comment type="caution">
    <text evidence="14">The sequence shown here is derived from an EMBL/GenBank/DDBJ whole genome shotgun (WGS) entry which is preliminary data.</text>
</comment>
<name>A0A8J5NB32_HOMAM</name>